<dbReference type="InterPro" id="IPR029063">
    <property type="entry name" value="SAM-dependent_MTases_sf"/>
</dbReference>
<dbReference type="EMBL" id="AY523973">
    <property type="protein sequence ID" value="AAS83007.1"/>
    <property type="molecule type" value="Genomic_DNA"/>
</dbReference>
<keyword evidence="1" id="KW-0614">Plasmid</keyword>
<reference evidence="1" key="1">
    <citation type="journal article" date="2004" name="FEMS Microbiol. Lett.">
        <title>Annotation of the pRhico plasmid of Azospirillum brasilense reveals its role in determining the outer surface composition.</title>
        <authorList>
            <person name="Vanbleu E."/>
            <person name="Marchal K."/>
            <person name="Lambrecht M."/>
            <person name="Mathys J."/>
            <person name="Vanderleyden J."/>
        </authorList>
    </citation>
    <scope>NUCLEOTIDE SEQUENCE</scope>
    <source>
        <plasmid evidence="1">90 MDa</plasmid>
    </source>
</reference>
<dbReference type="SUPFAM" id="SSF53335">
    <property type="entry name" value="S-adenosyl-L-methionine-dependent methyltransferases"/>
    <property type="match status" value="1"/>
</dbReference>
<evidence type="ECO:0008006" key="2">
    <source>
        <dbReference type="Google" id="ProtNLM"/>
    </source>
</evidence>
<dbReference type="Gene3D" id="3.40.50.150">
    <property type="entry name" value="Vaccinia Virus protein VP39"/>
    <property type="match status" value="1"/>
</dbReference>
<dbReference type="AlphaFoldDB" id="Q6QW81"/>
<sequence length="624" mass="68167">MLRRQGADRDHVGDGMNKIDMGGTEIIDWTRTIVWEAGDSHLDAICPACGDAAAKRVRLRVRSPWPPHPEQPLVSCPACGTAFHPTMGQPPYEAVLDPLVDVYLEQNAGIDVMAELLAAIDPAGVRRYIEIGCGFGFLLDYARVAFGWDARGFDPGYSARFGREALGVDIQHVYLHSAADAGPEPYDLALCAELIEHVFEPEKLLVVLRDALTTDGTLLLTTPSATGIRPETQPGTLLSMLCPGYHYALYSPKGIEALLRRVGFKSVMVVDRGHTLRVAASVGDELKADLTRAFDRSPYHDYLRTRVGTTDPASSLGVGYRYRLLKELTNAGNFEAARAAQAEVFAACRQRWNLDFTDPARLLADLSAAPKPRSIEEHHNAYPFCLGSILYFSGILAWLADGQHDLAQRWFQVAAFAGEQMRATLHIIGADDEESEELMWRACCYASHLLVWSQPDRAVEELQALAHTPSALLGERIPAGILEDAQRKVFVDLVNLGQYKAADRLAAAVEAALPESGAVLASTAFALGILTLNHRKAPRSAAAFFERAHRACLELPDRATAPIVQALLWPSLFHQGQALANAGRRDEAGAALRGLLKPEAGLPSVPLDLRARTELLVRTQRLPT</sequence>
<protein>
    <recommendedName>
        <fullName evidence="2">Class I SAM-dependent methyltransferase</fullName>
    </recommendedName>
</protein>
<gene>
    <name evidence="1" type="ORF">pRhico022</name>
</gene>
<evidence type="ECO:0000313" key="1">
    <source>
        <dbReference type="EMBL" id="AAS83007.1"/>
    </source>
</evidence>
<proteinExistence type="predicted"/>
<dbReference type="Pfam" id="PF13489">
    <property type="entry name" value="Methyltransf_23"/>
    <property type="match status" value="1"/>
</dbReference>
<accession>Q6QW81</accession>
<organism evidence="1">
    <name type="scientific">Azospirillum brasilense</name>
    <dbReference type="NCBI Taxonomy" id="192"/>
    <lineage>
        <taxon>Bacteria</taxon>
        <taxon>Pseudomonadati</taxon>
        <taxon>Pseudomonadota</taxon>
        <taxon>Alphaproteobacteria</taxon>
        <taxon>Rhodospirillales</taxon>
        <taxon>Azospirillaceae</taxon>
        <taxon>Azospirillum</taxon>
    </lineage>
</organism>
<name>Q6QW81_AZOBR</name>
<geneLocation type="plasmid" evidence="1">
    <name>90 MDa</name>
</geneLocation>